<dbReference type="InterPro" id="IPR050638">
    <property type="entry name" value="AA-Vitamin_Transporters"/>
</dbReference>
<keyword evidence="3" id="KW-1003">Cell membrane</keyword>
<keyword evidence="6 7" id="KW-0472">Membrane</keyword>
<feature type="transmembrane region" description="Helical" evidence="7">
    <location>
        <begin position="135"/>
        <end position="157"/>
    </location>
</feature>
<dbReference type="Proteomes" id="UP000316639">
    <property type="component" value="Unassembled WGS sequence"/>
</dbReference>
<evidence type="ECO:0000313" key="10">
    <source>
        <dbReference type="Proteomes" id="UP000316639"/>
    </source>
</evidence>
<comment type="caution">
    <text evidence="9">The sequence shown here is derived from an EMBL/GenBank/DDBJ whole genome shotgun (WGS) entry which is preliminary data.</text>
</comment>
<dbReference type="InterPro" id="IPR037185">
    <property type="entry name" value="EmrE-like"/>
</dbReference>
<sequence>MVLWGLAPVATRFLVLTSDPLGVIAIRLSFASLCFAPLLPWIKPTRESVSWPMIVCGLVGIVGYNVPMTYGIQHVQAGLAGVLLATEPLWIAVLSVVFLKEKLTRPLLLGLLVAFAGVVTLSVGGGIAFDPSMLAGAGLVLFGAFMWGVYSVAVAPLVRRFGALRVSAVTLWIGTAPLLVFSVRAMVTTGSNLTPTAWLVLFLYGLGPHLVGMLLWNYGLSKVPSSRAGLLLNLYPVVSVAAGVALLGEHVDAATLIGGGIVLLGLAMSQLRARE</sequence>
<name>A0A563ENU9_9PSEU</name>
<dbReference type="PANTHER" id="PTHR32322">
    <property type="entry name" value="INNER MEMBRANE TRANSPORTER"/>
    <property type="match status" value="1"/>
</dbReference>
<protein>
    <submittedName>
        <fullName evidence="9">DMT family transporter</fullName>
    </submittedName>
</protein>
<evidence type="ECO:0000256" key="5">
    <source>
        <dbReference type="ARBA" id="ARBA00022989"/>
    </source>
</evidence>
<dbReference type="PANTHER" id="PTHR32322:SF18">
    <property type="entry name" value="S-ADENOSYLMETHIONINE_S-ADENOSYLHOMOCYSTEINE TRANSPORTER"/>
    <property type="match status" value="1"/>
</dbReference>
<evidence type="ECO:0000256" key="1">
    <source>
        <dbReference type="ARBA" id="ARBA00004651"/>
    </source>
</evidence>
<evidence type="ECO:0000256" key="7">
    <source>
        <dbReference type="SAM" id="Phobius"/>
    </source>
</evidence>
<keyword evidence="10" id="KW-1185">Reference proteome</keyword>
<gene>
    <name evidence="9" type="ORF">FKR81_26565</name>
</gene>
<accession>A0A563ENU9</accession>
<comment type="subcellular location">
    <subcellularLocation>
        <location evidence="1">Cell membrane</location>
        <topology evidence="1">Multi-pass membrane protein</topology>
    </subcellularLocation>
</comment>
<dbReference type="SUPFAM" id="SSF103481">
    <property type="entry name" value="Multidrug resistance efflux transporter EmrE"/>
    <property type="match status" value="2"/>
</dbReference>
<dbReference type="GO" id="GO:0005886">
    <property type="term" value="C:plasma membrane"/>
    <property type="evidence" value="ECO:0007669"/>
    <property type="project" value="UniProtKB-SubCell"/>
</dbReference>
<keyword evidence="5 7" id="KW-1133">Transmembrane helix</keyword>
<feature type="transmembrane region" description="Helical" evidence="7">
    <location>
        <begin position="230"/>
        <end position="247"/>
    </location>
</feature>
<feature type="domain" description="EamA" evidence="8">
    <location>
        <begin position="136"/>
        <end position="268"/>
    </location>
</feature>
<dbReference type="AlphaFoldDB" id="A0A563ENU9"/>
<comment type="similarity">
    <text evidence="2">Belongs to the EamA transporter family.</text>
</comment>
<evidence type="ECO:0000256" key="2">
    <source>
        <dbReference type="ARBA" id="ARBA00007362"/>
    </source>
</evidence>
<reference evidence="9 10" key="1">
    <citation type="submission" date="2019-07" db="EMBL/GenBank/DDBJ databases">
        <title>Lentzea xizangensis sp. nov., isolated from Qinghai-Tibetan Plateau Soils.</title>
        <authorList>
            <person name="Huang J."/>
        </authorList>
    </citation>
    <scope>NUCLEOTIDE SEQUENCE [LARGE SCALE GENOMIC DNA]</scope>
    <source>
        <strain evidence="9 10">FXJ1.1311</strain>
    </source>
</reference>
<evidence type="ECO:0000256" key="4">
    <source>
        <dbReference type="ARBA" id="ARBA00022692"/>
    </source>
</evidence>
<feature type="transmembrane region" description="Helical" evidence="7">
    <location>
        <begin position="20"/>
        <end position="42"/>
    </location>
</feature>
<dbReference type="OrthoDB" id="4833087at2"/>
<feature type="transmembrane region" description="Helical" evidence="7">
    <location>
        <begin position="199"/>
        <end position="218"/>
    </location>
</feature>
<dbReference type="Pfam" id="PF00892">
    <property type="entry name" value="EamA"/>
    <property type="match status" value="2"/>
</dbReference>
<dbReference type="InterPro" id="IPR000620">
    <property type="entry name" value="EamA_dom"/>
</dbReference>
<feature type="transmembrane region" description="Helical" evidence="7">
    <location>
        <begin position="106"/>
        <end position="129"/>
    </location>
</feature>
<feature type="transmembrane region" description="Helical" evidence="7">
    <location>
        <begin position="169"/>
        <end position="187"/>
    </location>
</feature>
<proteinExistence type="inferred from homology"/>
<evidence type="ECO:0000259" key="8">
    <source>
        <dbReference type="Pfam" id="PF00892"/>
    </source>
</evidence>
<evidence type="ECO:0000313" key="9">
    <source>
        <dbReference type="EMBL" id="TWP48859.1"/>
    </source>
</evidence>
<dbReference type="EMBL" id="VOBR01000018">
    <property type="protein sequence ID" value="TWP48859.1"/>
    <property type="molecule type" value="Genomic_DNA"/>
</dbReference>
<feature type="transmembrane region" description="Helical" evidence="7">
    <location>
        <begin position="78"/>
        <end position="99"/>
    </location>
</feature>
<keyword evidence="4 7" id="KW-0812">Transmembrane</keyword>
<feature type="transmembrane region" description="Helical" evidence="7">
    <location>
        <begin position="253"/>
        <end position="271"/>
    </location>
</feature>
<evidence type="ECO:0000256" key="3">
    <source>
        <dbReference type="ARBA" id="ARBA00022475"/>
    </source>
</evidence>
<organism evidence="9 10">
    <name type="scientific">Lentzea tibetensis</name>
    <dbReference type="NCBI Taxonomy" id="2591470"/>
    <lineage>
        <taxon>Bacteria</taxon>
        <taxon>Bacillati</taxon>
        <taxon>Actinomycetota</taxon>
        <taxon>Actinomycetes</taxon>
        <taxon>Pseudonocardiales</taxon>
        <taxon>Pseudonocardiaceae</taxon>
        <taxon>Lentzea</taxon>
    </lineage>
</organism>
<feature type="domain" description="EamA" evidence="8">
    <location>
        <begin position="1"/>
        <end position="122"/>
    </location>
</feature>
<feature type="transmembrane region" description="Helical" evidence="7">
    <location>
        <begin position="49"/>
        <end position="66"/>
    </location>
</feature>
<dbReference type="Gene3D" id="1.10.3730.20">
    <property type="match status" value="2"/>
</dbReference>
<evidence type="ECO:0000256" key="6">
    <source>
        <dbReference type="ARBA" id="ARBA00023136"/>
    </source>
</evidence>